<dbReference type="Pfam" id="PF13193">
    <property type="entry name" value="AMP-binding_C"/>
    <property type="match status" value="1"/>
</dbReference>
<gene>
    <name evidence="5" type="ORF">SAMN05216174_10240</name>
</gene>
<evidence type="ECO:0000313" key="6">
    <source>
        <dbReference type="Proteomes" id="UP000199501"/>
    </source>
</evidence>
<accession>A0A1G6LF67</accession>
<dbReference type="GO" id="GO:0006631">
    <property type="term" value="P:fatty acid metabolic process"/>
    <property type="evidence" value="ECO:0007669"/>
    <property type="project" value="TreeGrafter"/>
</dbReference>
<evidence type="ECO:0000256" key="2">
    <source>
        <dbReference type="ARBA" id="ARBA00022598"/>
    </source>
</evidence>
<dbReference type="STRING" id="1271860.SAMN05216174_10240"/>
<dbReference type="InterPro" id="IPR000873">
    <property type="entry name" value="AMP-dep_synth/lig_dom"/>
</dbReference>
<dbReference type="Gene3D" id="3.40.50.12780">
    <property type="entry name" value="N-terminal domain of ligase-like"/>
    <property type="match status" value="1"/>
</dbReference>
<evidence type="ECO:0000256" key="1">
    <source>
        <dbReference type="ARBA" id="ARBA00006432"/>
    </source>
</evidence>
<protein>
    <submittedName>
        <fullName evidence="5">Fatty-acyl-CoA synthase</fullName>
    </submittedName>
</protein>
<keyword evidence="2" id="KW-0436">Ligase</keyword>
<dbReference type="GO" id="GO:0031956">
    <property type="term" value="F:medium-chain fatty acid-CoA ligase activity"/>
    <property type="evidence" value="ECO:0007669"/>
    <property type="project" value="TreeGrafter"/>
</dbReference>
<feature type="domain" description="AMP-binding enzyme C-terminal" evidence="4">
    <location>
        <begin position="473"/>
        <end position="547"/>
    </location>
</feature>
<evidence type="ECO:0000259" key="4">
    <source>
        <dbReference type="Pfam" id="PF13193"/>
    </source>
</evidence>
<reference evidence="6" key="1">
    <citation type="submission" date="2016-10" db="EMBL/GenBank/DDBJ databases">
        <authorList>
            <person name="Varghese N."/>
            <person name="Submissions S."/>
        </authorList>
    </citation>
    <scope>NUCLEOTIDE SEQUENCE [LARGE SCALE GENOMIC DNA]</scope>
    <source>
        <strain evidence="6">IBRC-M 10403</strain>
    </source>
</reference>
<dbReference type="Proteomes" id="UP000199501">
    <property type="component" value="Unassembled WGS sequence"/>
</dbReference>
<name>A0A1G6LF67_9PSEU</name>
<dbReference type="EMBL" id="FMZZ01000002">
    <property type="protein sequence ID" value="SDC41871.1"/>
    <property type="molecule type" value="Genomic_DNA"/>
</dbReference>
<dbReference type="Pfam" id="PF00501">
    <property type="entry name" value="AMP-binding"/>
    <property type="match status" value="1"/>
</dbReference>
<dbReference type="Gene3D" id="3.30.300.30">
    <property type="match status" value="1"/>
</dbReference>
<dbReference type="AlphaFoldDB" id="A0A1G6LF67"/>
<sequence length="555" mass="58275">MRRLGIRGSAGKLGSGAAILRHTAAALLSTGLAGQSRPGHLRDMRRAVRHTGTSPATLLAVAAAHRPDALGLVDDRGTLTFGQLNDAAARLARGLLDRHGLRPGATIAVLCRNHRGFVLTSAAAGRVGADVVYLNTEFSGPQLARVWPRLGADLLVVDEEFLPLVPEGTPRVVAWQDTTAELTAESTVDPVVEWSTLDGLVAGHAPLSEVGRLRQGKVTILTSGTTGAPKGAPRTPSPLAVLGPAVTILRRTGLRSGDPVLIGPPLFHGFGLAAWALAVFLRSPVVLRRRFDPEVALADIERHGIAFVAAVPVMLQRILALPPAVREGYDHGCLRAVLSGGAALRPVLAERFMAEFGDVLYNGYGSSEIGIAAVATPADLRAAPGTVGRPTVGVPARVLGADRRPVPAGQPGTIFVGGPLVFEGYTGGGTKEMVDGLMNTGDVGRIDSEGRLHVDGRADDMIVSGGENVYPQEVEDVLSRHPAVADVAVIGVDDDEFGQRLVAYVVARDAPPDPADLALHVKENLARYKVPRAFVFLPELPRNPTGKLLRGGLPR</sequence>
<keyword evidence="6" id="KW-1185">Reference proteome</keyword>
<dbReference type="RefSeq" id="WP_091448853.1">
    <property type="nucleotide sequence ID" value="NZ_FMZZ01000002.1"/>
</dbReference>
<dbReference type="InterPro" id="IPR045851">
    <property type="entry name" value="AMP-bd_C_sf"/>
</dbReference>
<dbReference type="PANTHER" id="PTHR43201:SF5">
    <property type="entry name" value="MEDIUM-CHAIN ACYL-COA LIGASE ACSF2, MITOCHONDRIAL"/>
    <property type="match status" value="1"/>
</dbReference>
<comment type="similarity">
    <text evidence="1">Belongs to the ATP-dependent AMP-binding enzyme family.</text>
</comment>
<feature type="domain" description="AMP-dependent synthetase/ligase" evidence="3">
    <location>
        <begin position="61"/>
        <end position="425"/>
    </location>
</feature>
<organism evidence="5 6">
    <name type="scientific">Actinokineospora iranica</name>
    <dbReference type="NCBI Taxonomy" id="1271860"/>
    <lineage>
        <taxon>Bacteria</taxon>
        <taxon>Bacillati</taxon>
        <taxon>Actinomycetota</taxon>
        <taxon>Actinomycetes</taxon>
        <taxon>Pseudonocardiales</taxon>
        <taxon>Pseudonocardiaceae</taxon>
        <taxon>Actinokineospora</taxon>
    </lineage>
</organism>
<dbReference type="PANTHER" id="PTHR43201">
    <property type="entry name" value="ACYL-COA SYNTHETASE"/>
    <property type="match status" value="1"/>
</dbReference>
<proteinExistence type="inferred from homology"/>
<dbReference type="OrthoDB" id="56621at2"/>
<evidence type="ECO:0000259" key="3">
    <source>
        <dbReference type="Pfam" id="PF00501"/>
    </source>
</evidence>
<evidence type="ECO:0000313" key="5">
    <source>
        <dbReference type="EMBL" id="SDC41871.1"/>
    </source>
</evidence>
<dbReference type="InterPro" id="IPR025110">
    <property type="entry name" value="AMP-bd_C"/>
</dbReference>
<dbReference type="SUPFAM" id="SSF56801">
    <property type="entry name" value="Acetyl-CoA synthetase-like"/>
    <property type="match status" value="1"/>
</dbReference>
<dbReference type="InterPro" id="IPR042099">
    <property type="entry name" value="ANL_N_sf"/>
</dbReference>